<protein>
    <submittedName>
        <fullName evidence="2">Uncharacterized protein</fullName>
    </submittedName>
</protein>
<feature type="region of interest" description="Disordered" evidence="1">
    <location>
        <begin position="1135"/>
        <end position="1175"/>
    </location>
</feature>
<sequence length="1600" mass="188043">NQKNLLLRDSIFVKKFQLKLQNAKIDKLFTKVVGITEKYIFQVFNEQAKVGFVQINNYIFQLIQTNDEQRALKLLKECLYYKSQKPLISVLKDICSFEQTDDVYQLLLQIVQQNKVLELIQKCQQQKTHHADSYLSQIYNQAFLQRVKFEHLEEFDEEAYLIREFQQNESIKADFCTEVPKIQEKKFDFQKEFVFQKQNIEVNLFDQTKINQEKLSHLQKQIFTLIDQNAFDTKFTHQIIQKAFQSIQIQQVDQEMINFEHLLLLQKMLSNLDLQESKTNLILRGCIFYEFLPLLLSQIKSDVKLNQTQLLTEFGYDSFIFIQIDSFLSQIPKLEFEEDIQFLTVELSEEMASTKQKLIQQNIPKNEQIKQQQIQKASQELIDLLDQFLSGHNEVICGRSVDNEHFQQLMKFGYKQSLFSDQMTTIAKQLDKIQKQVNMTTYIQYCQQLLNLQYELLPNQQQLTFRSLFSIIYQFLIDQNLLQEFFKEMTNVKDYSANSIFANEFQLNQFVQKIILDKKVNFNFDVRTKLQILADNDGKLQQIENITEKVPENSICYYETASHELISKLVDVIIPQKHQMCEQIISFCFKQIQNQQKDILSQSEVENVNSQLNLNQMKLELYSFGFQRESVPVFSFLGVRNIFYQFVRCLVKFDVLRQFLKVICGYNIANPYEKQLEFQSFYSKKVDFGFLYQLQKIAHKIPKMVFVQNITGFAALDSKKQFDLLCQKYEPSTFTQDHVAFVEVNQKLFESYLKIQDDFWLMDCITQINYQLHHLTDVQVLKSFLSLNDQIKQQKIVQEMEKLRLNPYDEFCFCFIHRMLISQQMDFVVQKVFDLQKHFKKAAFLLQEPNQKFLLLSVKRIQSRLTEQKEISVPRLQRMRIDYLLTQVLHFRDQQQQKELFDEAKIDLSQQMDQLKEIVKKPSNESQNKELKAKIEVKTQIGDEIDSIQAAFQEILSDGLFDVENQKIINLIIQKFVLYLKQNQKKIDEIQKIAMQFDNFDDQIIILLRGFVIHGLMRDFIWFLIQFRGEIKHNFYPDALILNDQLLNVIYEQFSQEYTCVGNGLKYHPTLAYSIETTTDNETDVIKNTEQDQEEVIDQEEEAEHSIHIAPEIISPPPMSMTDVMRNTFQIDASQNTEKKEPQQQIQPESHLKLEESESQSEKQLEIPQSESESEVLIKIEQQNNLSDESSEEEVELIQPEQVEIQQFPAKLVVIEEKRSYRAPQDLMNGLGFKNSFLSHQHLVQMEAYCDISHQLHSTYFTKPYCEIKQQDINAIIATEDKSSFQGSMSQKPADEAQADLFLDNKSRRCIDILVDKNLIYHAPKYEQTTQECAICHQLVGELNFPDQMQQNDSDFSQKRVNCVQCCFFNTVFCASCIQPQYFEAHTPDSIEFGNTVFVSSVALTQLCYQQYHVINVDIAQMNSLRDAIRAQKPKIYGCQALKKQLTSSEALIGSSQHWIEQRWTQNDLFGPFTVHFSTPQKLLIQRFLKLIQSNEKKILVQFGQVYQYLTTKQQKRTNLQLKLLRCNAISICHGLQCEFCSQIPVFCRKCQQIVEIEQNEANFILVAKGKKGFTICTNCMQIVHDGCVEKGVCWTCQGK</sequence>
<dbReference type="EMBL" id="GDID01006115">
    <property type="protein sequence ID" value="JAP90491.1"/>
    <property type="molecule type" value="Transcribed_RNA"/>
</dbReference>
<feature type="compositionally biased region" description="Basic and acidic residues" evidence="1">
    <location>
        <begin position="1150"/>
        <end position="1165"/>
    </location>
</feature>
<gene>
    <name evidence="2" type="ORF">TPC1_30014</name>
</gene>
<feature type="non-terminal residue" evidence="2">
    <location>
        <position position="1"/>
    </location>
</feature>
<accession>A0A146K4J0</accession>
<proteinExistence type="predicted"/>
<evidence type="ECO:0000313" key="2">
    <source>
        <dbReference type="EMBL" id="JAP90491.1"/>
    </source>
</evidence>
<name>A0A146K4J0_9EUKA</name>
<evidence type="ECO:0000256" key="1">
    <source>
        <dbReference type="SAM" id="MobiDB-lite"/>
    </source>
</evidence>
<organism evidence="2">
    <name type="scientific">Trepomonas sp. PC1</name>
    <dbReference type="NCBI Taxonomy" id="1076344"/>
    <lineage>
        <taxon>Eukaryota</taxon>
        <taxon>Metamonada</taxon>
        <taxon>Diplomonadida</taxon>
        <taxon>Hexamitidae</taxon>
        <taxon>Hexamitinae</taxon>
        <taxon>Trepomonas</taxon>
    </lineage>
</organism>
<reference evidence="2" key="1">
    <citation type="submission" date="2015-07" db="EMBL/GenBank/DDBJ databases">
        <title>Adaptation to a free-living lifestyle via gene acquisitions in the diplomonad Trepomonas sp. PC1.</title>
        <authorList>
            <person name="Xu F."/>
            <person name="Jerlstrom-Hultqvist J."/>
            <person name="Kolisko M."/>
            <person name="Simpson A.G.B."/>
            <person name="Roger A.J."/>
            <person name="Svard S.G."/>
            <person name="Andersson J.O."/>
        </authorList>
    </citation>
    <scope>NUCLEOTIDE SEQUENCE</scope>
    <source>
        <strain evidence="2">PC1</strain>
    </source>
</reference>